<dbReference type="InterPro" id="IPR043502">
    <property type="entry name" value="DNA/RNA_pol_sf"/>
</dbReference>
<sequence>MTNSAWIEAMQKELHQFDRLQDEDQTVIRNKARLVAKGYAQEEGIDFEEPFALVACLEAVRILIAYAAYKSFPIYQMDVKTAFLNGPLKEEVYVVQPDGFVDPDHPEKVYRLRKAIYGLKQAPRAWYDELSKFLNQKVLLKAKYALEILHKHGMDKGQSIGTPMATKPKSNADLSGNPVDQTDYHSKIRSLMYLTSSRPDIVQAKGSSFGLTAFQMLILPDALILAKALLEEYKAKYVALSASCGQVMWMRTQLQDYGFNYNKIPLYCDSQSAIAISCNPVQHSRTKHIQLGLSSLSGELENSPQALTVSKGRRTMYTKFDVVKYDKTKDGSSFVLDDVMYISLQDQGYKRFTRVVVSGTREANCLYTMDGQVVTKKTLKGSTKQIIKNEVARHLGVAGIHQQNGLVEETNMTLLLKVGCLSKVFRAENTERDGARFFEPKGGGGGRGVKGKNGFVPSAKAVKDTVVVSSSAVEEPADTIVNTKDMNVGQTLTSPNVNPKPGTSYSNLFTTGPSRKKPPRCVCCKVFGYTQEEFPKNPGLGVAKNLKKPSQAPKEVSTAIPFDVLNSVENDEELGTNGGTSNLASNGANSSGFSFWNVKTSSTSTTLNADKVGKIKKLIIDEKVTLVDDDGIPLKKVDYSGDHDSEDEVESVDNDMAHSMGSKYVCFGTNSLLEQWRDSYENGNYDEDPYDYDIYESQDIPNKIQDICDNLDIKVQGRRKK</sequence>
<gene>
    <name evidence="2" type="ORF">Tci_035514</name>
</gene>
<dbReference type="SUPFAM" id="SSF56672">
    <property type="entry name" value="DNA/RNA polymerases"/>
    <property type="match status" value="1"/>
</dbReference>
<name>A0A6L2LP09_TANCI</name>
<dbReference type="CDD" id="cd09272">
    <property type="entry name" value="RNase_HI_RT_Ty1"/>
    <property type="match status" value="1"/>
</dbReference>
<dbReference type="Pfam" id="PF07727">
    <property type="entry name" value="RVT_2"/>
    <property type="match status" value="1"/>
</dbReference>
<dbReference type="AlphaFoldDB" id="A0A6L2LP09"/>
<accession>A0A6L2LP09</accession>
<evidence type="ECO:0000313" key="2">
    <source>
        <dbReference type="EMBL" id="GEU63536.1"/>
    </source>
</evidence>
<protein>
    <recommendedName>
        <fullName evidence="1">Reverse transcriptase Ty1/copia-type domain-containing protein</fullName>
    </recommendedName>
</protein>
<evidence type="ECO:0000259" key="1">
    <source>
        <dbReference type="Pfam" id="PF07727"/>
    </source>
</evidence>
<organism evidence="2">
    <name type="scientific">Tanacetum cinerariifolium</name>
    <name type="common">Dalmatian daisy</name>
    <name type="synonym">Chrysanthemum cinerariifolium</name>
    <dbReference type="NCBI Taxonomy" id="118510"/>
    <lineage>
        <taxon>Eukaryota</taxon>
        <taxon>Viridiplantae</taxon>
        <taxon>Streptophyta</taxon>
        <taxon>Embryophyta</taxon>
        <taxon>Tracheophyta</taxon>
        <taxon>Spermatophyta</taxon>
        <taxon>Magnoliopsida</taxon>
        <taxon>eudicotyledons</taxon>
        <taxon>Gunneridae</taxon>
        <taxon>Pentapetalae</taxon>
        <taxon>asterids</taxon>
        <taxon>campanulids</taxon>
        <taxon>Asterales</taxon>
        <taxon>Asteraceae</taxon>
        <taxon>Asteroideae</taxon>
        <taxon>Anthemideae</taxon>
        <taxon>Anthemidinae</taxon>
        <taxon>Tanacetum</taxon>
    </lineage>
</organism>
<dbReference type="PANTHER" id="PTHR11439:SF495">
    <property type="entry name" value="REVERSE TRANSCRIPTASE, RNA-DEPENDENT DNA POLYMERASE-RELATED"/>
    <property type="match status" value="1"/>
</dbReference>
<dbReference type="PANTHER" id="PTHR11439">
    <property type="entry name" value="GAG-POL-RELATED RETROTRANSPOSON"/>
    <property type="match status" value="1"/>
</dbReference>
<dbReference type="InterPro" id="IPR013103">
    <property type="entry name" value="RVT_2"/>
</dbReference>
<reference evidence="2" key="1">
    <citation type="journal article" date="2019" name="Sci. Rep.">
        <title>Draft genome of Tanacetum cinerariifolium, the natural source of mosquito coil.</title>
        <authorList>
            <person name="Yamashiro T."/>
            <person name="Shiraishi A."/>
            <person name="Satake H."/>
            <person name="Nakayama K."/>
        </authorList>
    </citation>
    <scope>NUCLEOTIDE SEQUENCE</scope>
</reference>
<dbReference type="EMBL" id="BKCJ010004864">
    <property type="protein sequence ID" value="GEU63536.1"/>
    <property type="molecule type" value="Genomic_DNA"/>
</dbReference>
<comment type="caution">
    <text evidence="2">The sequence shown here is derived from an EMBL/GenBank/DDBJ whole genome shotgun (WGS) entry which is preliminary data.</text>
</comment>
<feature type="domain" description="Reverse transcriptase Ty1/copia-type" evidence="1">
    <location>
        <begin position="20"/>
        <end position="142"/>
    </location>
</feature>
<proteinExistence type="predicted"/>